<gene>
    <name evidence="6" type="ORF">AB0301_10335</name>
</gene>
<dbReference type="PROSITE" id="PS51077">
    <property type="entry name" value="HTH_ICLR"/>
    <property type="match status" value="1"/>
</dbReference>
<evidence type="ECO:0000259" key="5">
    <source>
        <dbReference type="PROSITE" id="PS51078"/>
    </source>
</evidence>
<reference evidence="6 7" key="1">
    <citation type="submission" date="2024-06" db="EMBL/GenBank/DDBJ databases">
        <title>The Natural Products Discovery Center: Release of the First 8490 Sequenced Strains for Exploring Actinobacteria Biosynthetic Diversity.</title>
        <authorList>
            <person name="Kalkreuter E."/>
            <person name="Kautsar S.A."/>
            <person name="Yang D."/>
            <person name="Bader C.D."/>
            <person name="Teijaro C.N."/>
            <person name="Fluegel L."/>
            <person name="Davis C.M."/>
            <person name="Simpson J.R."/>
            <person name="Lauterbach L."/>
            <person name="Steele A.D."/>
            <person name="Gui C."/>
            <person name="Meng S."/>
            <person name="Li G."/>
            <person name="Viehrig K."/>
            <person name="Ye F."/>
            <person name="Su P."/>
            <person name="Kiefer A.F."/>
            <person name="Nichols A."/>
            <person name="Cepeda A.J."/>
            <person name="Yan W."/>
            <person name="Fan B."/>
            <person name="Jiang Y."/>
            <person name="Adhikari A."/>
            <person name="Zheng C.-J."/>
            <person name="Schuster L."/>
            <person name="Cowan T.M."/>
            <person name="Smanski M.J."/>
            <person name="Chevrette M.G."/>
            <person name="De Carvalho L.P.S."/>
            <person name="Shen B."/>
        </authorList>
    </citation>
    <scope>NUCLEOTIDE SEQUENCE [LARGE SCALE GENOMIC DNA]</scope>
    <source>
        <strain evidence="6 7">NPDC077434</strain>
    </source>
</reference>
<sequence length="259" mass="27544">MSDTISARVTPADSTAVRVAEILLAFGAAADPMGITEIARATNLSKAVVHRIVQTLCTTDLLVQDSRSRKYRLGMAAFVLADTAAQTSRFRSASMDILATLAEKTGETTTLSGRVGHRRVYLAQVESRQLVRISVQLGAAHPLTAGASGAAILAHLPVAEAEAALHVPLERYSAATVTDPEQIRERMRLVREKGFARTTGERVKDSTGFAAPVFSPADEVLGAISIAALTSRLNPAREDDLADQVKQAAATLTARLSDR</sequence>
<comment type="caution">
    <text evidence="6">The sequence shown here is derived from an EMBL/GenBank/DDBJ whole genome shotgun (WGS) entry which is preliminary data.</text>
</comment>
<dbReference type="InterPro" id="IPR005471">
    <property type="entry name" value="Tscrpt_reg_IclR_N"/>
</dbReference>
<dbReference type="InterPro" id="IPR036388">
    <property type="entry name" value="WH-like_DNA-bd_sf"/>
</dbReference>
<evidence type="ECO:0000313" key="7">
    <source>
        <dbReference type="Proteomes" id="UP001553715"/>
    </source>
</evidence>
<dbReference type="PROSITE" id="PS51078">
    <property type="entry name" value="ICLR_ED"/>
    <property type="match status" value="1"/>
</dbReference>
<feature type="domain" description="IclR-ED" evidence="5">
    <location>
        <begin position="76"/>
        <end position="258"/>
    </location>
</feature>
<dbReference type="Proteomes" id="UP001553715">
    <property type="component" value="Unassembled WGS sequence"/>
</dbReference>
<dbReference type="Pfam" id="PF01614">
    <property type="entry name" value="IclR_C"/>
    <property type="match status" value="1"/>
</dbReference>
<evidence type="ECO:0000313" key="6">
    <source>
        <dbReference type="EMBL" id="MEW1975456.1"/>
    </source>
</evidence>
<keyword evidence="2" id="KW-0238">DNA-binding</keyword>
<evidence type="ECO:0000256" key="3">
    <source>
        <dbReference type="ARBA" id="ARBA00023163"/>
    </source>
</evidence>
<dbReference type="PANTHER" id="PTHR30136">
    <property type="entry name" value="HELIX-TURN-HELIX TRANSCRIPTIONAL REGULATOR, ICLR FAMILY"/>
    <property type="match status" value="1"/>
</dbReference>
<organism evidence="6 7">
    <name type="scientific">Microbacterium profundi</name>
    <dbReference type="NCBI Taxonomy" id="450380"/>
    <lineage>
        <taxon>Bacteria</taxon>
        <taxon>Bacillati</taxon>
        <taxon>Actinomycetota</taxon>
        <taxon>Actinomycetes</taxon>
        <taxon>Micrococcales</taxon>
        <taxon>Microbacteriaceae</taxon>
        <taxon>Microbacterium</taxon>
    </lineage>
</organism>
<evidence type="ECO:0000256" key="1">
    <source>
        <dbReference type="ARBA" id="ARBA00023015"/>
    </source>
</evidence>
<proteinExistence type="predicted"/>
<dbReference type="SUPFAM" id="SSF46785">
    <property type="entry name" value="Winged helix' DNA-binding domain"/>
    <property type="match status" value="1"/>
</dbReference>
<keyword evidence="7" id="KW-1185">Reference proteome</keyword>
<name>A0ABV3LHS5_9MICO</name>
<dbReference type="InterPro" id="IPR014757">
    <property type="entry name" value="Tscrpt_reg_IclR_C"/>
</dbReference>
<keyword evidence="1" id="KW-0805">Transcription regulation</keyword>
<dbReference type="PANTHER" id="PTHR30136:SF24">
    <property type="entry name" value="HTH-TYPE TRANSCRIPTIONAL REPRESSOR ALLR"/>
    <property type="match status" value="1"/>
</dbReference>
<dbReference type="EMBL" id="JBFBMH010000013">
    <property type="protein sequence ID" value="MEW1975456.1"/>
    <property type="molecule type" value="Genomic_DNA"/>
</dbReference>
<protein>
    <submittedName>
        <fullName evidence="6">IclR family transcriptional regulator</fullName>
    </submittedName>
</protein>
<dbReference type="SUPFAM" id="SSF55781">
    <property type="entry name" value="GAF domain-like"/>
    <property type="match status" value="1"/>
</dbReference>
<keyword evidence="3" id="KW-0804">Transcription</keyword>
<accession>A0ABV3LHS5</accession>
<evidence type="ECO:0000259" key="4">
    <source>
        <dbReference type="PROSITE" id="PS51077"/>
    </source>
</evidence>
<dbReference type="Gene3D" id="1.10.10.10">
    <property type="entry name" value="Winged helix-like DNA-binding domain superfamily/Winged helix DNA-binding domain"/>
    <property type="match status" value="1"/>
</dbReference>
<dbReference type="SMART" id="SM00346">
    <property type="entry name" value="HTH_ICLR"/>
    <property type="match status" value="1"/>
</dbReference>
<dbReference type="Gene3D" id="3.30.450.40">
    <property type="match status" value="1"/>
</dbReference>
<dbReference type="InterPro" id="IPR036390">
    <property type="entry name" value="WH_DNA-bd_sf"/>
</dbReference>
<dbReference type="Pfam" id="PF09339">
    <property type="entry name" value="HTH_IclR"/>
    <property type="match status" value="1"/>
</dbReference>
<dbReference type="InterPro" id="IPR050707">
    <property type="entry name" value="HTH_MetabolicPath_Reg"/>
</dbReference>
<feature type="domain" description="HTH iclR-type" evidence="4">
    <location>
        <begin position="13"/>
        <end position="75"/>
    </location>
</feature>
<dbReference type="InterPro" id="IPR029016">
    <property type="entry name" value="GAF-like_dom_sf"/>
</dbReference>
<dbReference type="RefSeq" id="WP_366232953.1">
    <property type="nucleotide sequence ID" value="NZ_JBFBMH010000013.1"/>
</dbReference>
<evidence type="ECO:0000256" key="2">
    <source>
        <dbReference type="ARBA" id="ARBA00023125"/>
    </source>
</evidence>